<dbReference type="Pfam" id="PF04190">
    <property type="entry name" value="GET4"/>
    <property type="match status" value="1"/>
</dbReference>
<evidence type="ECO:0000313" key="2">
    <source>
        <dbReference type="EMBL" id="KAF2680249.1"/>
    </source>
</evidence>
<dbReference type="PANTHER" id="PTHR12875:SF0">
    <property type="entry name" value="GOLGI TO ER TRAFFIC PROTEIN 4 HOMOLOG"/>
    <property type="match status" value="1"/>
</dbReference>
<name>A0A6G1IQV3_9PLEO</name>
<sequence length="323" mass="35324">MSNKIEKTIQRQQQRIAEGQYYEAHQQLRVIASRYTKASNWAAATDILYSGAQSLLQAGQGGSGGDLCIFLLDVYHKGEVKPDAASKGKLLSLLRAFPKEEPTRKKFVNEMVGWSAKWGEYPAGDPEIHHVAGTLYAEDLEPYDAERHLILGTKDSPETLASLEYTWYQSDDSHTAPLYCARGVLPCLLSGNLRAANKFFLLYTSKLATNPALGVQQVSTAHSDLRVYPSLPLLNFLGLLLLAVERGEASLFRQLKSHYASYLKDVNWGETLDTIGEMYFGISIPRQGNPMMDMLGNMFMGGGLGGGGSKAKKGNAPAAAGLD</sequence>
<organism evidence="2 3">
    <name type="scientific">Lentithecium fluviatile CBS 122367</name>
    <dbReference type="NCBI Taxonomy" id="1168545"/>
    <lineage>
        <taxon>Eukaryota</taxon>
        <taxon>Fungi</taxon>
        <taxon>Dikarya</taxon>
        <taxon>Ascomycota</taxon>
        <taxon>Pezizomycotina</taxon>
        <taxon>Dothideomycetes</taxon>
        <taxon>Pleosporomycetidae</taxon>
        <taxon>Pleosporales</taxon>
        <taxon>Massarineae</taxon>
        <taxon>Lentitheciaceae</taxon>
        <taxon>Lentithecium</taxon>
    </lineage>
</organism>
<dbReference type="InterPro" id="IPR007317">
    <property type="entry name" value="GET4"/>
</dbReference>
<protein>
    <submittedName>
        <fullName evidence="2">DUF410-domain-containing protein</fullName>
    </submittedName>
</protein>
<dbReference type="FunFam" id="1.25.40.10:FF:000272">
    <property type="entry name" value="DUF410 domain protein"/>
    <property type="match status" value="1"/>
</dbReference>
<dbReference type="Gene3D" id="1.25.40.10">
    <property type="entry name" value="Tetratricopeptide repeat domain"/>
    <property type="match status" value="1"/>
</dbReference>
<dbReference type="Proteomes" id="UP000799291">
    <property type="component" value="Unassembled WGS sequence"/>
</dbReference>
<reference evidence="2" key="1">
    <citation type="journal article" date="2020" name="Stud. Mycol.">
        <title>101 Dothideomycetes genomes: a test case for predicting lifestyles and emergence of pathogens.</title>
        <authorList>
            <person name="Haridas S."/>
            <person name="Albert R."/>
            <person name="Binder M."/>
            <person name="Bloem J."/>
            <person name="Labutti K."/>
            <person name="Salamov A."/>
            <person name="Andreopoulos B."/>
            <person name="Baker S."/>
            <person name="Barry K."/>
            <person name="Bills G."/>
            <person name="Bluhm B."/>
            <person name="Cannon C."/>
            <person name="Castanera R."/>
            <person name="Culley D."/>
            <person name="Daum C."/>
            <person name="Ezra D."/>
            <person name="Gonzalez J."/>
            <person name="Henrissat B."/>
            <person name="Kuo A."/>
            <person name="Liang C."/>
            <person name="Lipzen A."/>
            <person name="Lutzoni F."/>
            <person name="Magnuson J."/>
            <person name="Mondo S."/>
            <person name="Nolan M."/>
            <person name="Ohm R."/>
            <person name="Pangilinan J."/>
            <person name="Park H.-J."/>
            <person name="Ramirez L."/>
            <person name="Alfaro M."/>
            <person name="Sun H."/>
            <person name="Tritt A."/>
            <person name="Yoshinaga Y."/>
            <person name="Zwiers L.-H."/>
            <person name="Turgeon B."/>
            <person name="Goodwin S."/>
            <person name="Spatafora J."/>
            <person name="Crous P."/>
            <person name="Grigoriev I."/>
        </authorList>
    </citation>
    <scope>NUCLEOTIDE SEQUENCE</scope>
    <source>
        <strain evidence="2">CBS 122367</strain>
    </source>
</reference>
<dbReference type="OrthoDB" id="10252405at2759"/>
<dbReference type="PANTHER" id="PTHR12875">
    <property type="entry name" value="GOLGI TO ER TRAFFIC PROTEIN 4 HOMOLOG"/>
    <property type="match status" value="1"/>
</dbReference>
<dbReference type="EMBL" id="MU005598">
    <property type="protein sequence ID" value="KAF2680249.1"/>
    <property type="molecule type" value="Genomic_DNA"/>
</dbReference>
<proteinExistence type="inferred from homology"/>
<evidence type="ECO:0000256" key="1">
    <source>
        <dbReference type="ARBA" id="ARBA00005351"/>
    </source>
</evidence>
<accession>A0A6G1IQV3</accession>
<dbReference type="AlphaFoldDB" id="A0A6G1IQV3"/>
<dbReference type="InterPro" id="IPR011990">
    <property type="entry name" value="TPR-like_helical_dom_sf"/>
</dbReference>
<dbReference type="GO" id="GO:0072380">
    <property type="term" value="C:TRC complex"/>
    <property type="evidence" value="ECO:0007669"/>
    <property type="project" value="TreeGrafter"/>
</dbReference>
<keyword evidence="3" id="KW-1185">Reference proteome</keyword>
<dbReference type="GO" id="GO:0045048">
    <property type="term" value="P:protein insertion into ER membrane"/>
    <property type="evidence" value="ECO:0007669"/>
    <property type="project" value="InterPro"/>
</dbReference>
<comment type="similarity">
    <text evidence="1">Belongs to the GET4 family.</text>
</comment>
<gene>
    <name evidence="2" type="ORF">K458DRAFT_312579</name>
</gene>
<evidence type="ECO:0000313" key="3">
    <source>
        <dbReference type="Proteomes" id="UP000799291"/>
    </source>
</evidence>